<feature type="domain" description="RPW8" evidence="14">
    <location>
        <begin position="2"/>
        <end position="151"/>
    </location>
</feature>
<accession>A0A2P6RMS4</accession>
<evidence type="ECO:0000256" key="9">
    <source>
        <dbReference type="ARBA" id="ARBA00047899"/>
    </source>
</evidence>
<dbReference type="PROSITE" id="PS00107">
    <property type="entry name" value="PROTEIN_KINASE_ATP"/>
    <property type="match status" value="1"/>
</dbReference>
<evidence type="ECO:0000256" key="11">
    <source>
        <dbReference type="PROSITE-ProRule" id="PRU10141"/>
    </source>
</evidence>
<dbReference type="OrthoDB" id="4062651at2759"/>
<sequence length="565" mass="63239">MVLVGEFLGGAALGAAFGLLFDVVKEAIDKSTTFNSLLKNIKSTLDFLKPVIEKIAEQNMELGLPEEEIRYLTQQMEEGVELVRRSSKVCKWNCMKYHYTDQLVELDGSLRRLLDVLKVQGVRDVKETLVLVRKNGDQLIESARDGKETLYLVRKNGDQLTESARDGKETLDLTRKINMLVKRIERLVILCPHKGKSRNQTRNRVSSANKRGGRSRFSEAASSRINESHTEGQVLETSNSRFFSFKELKTACRNFRPEGLLGEGSFGKVFKGWVDEKTLVPSNVGTGMIIAVKKWKPESFQGLEEWKAEVDFLGTLSHPNLVKLLGNCSADNELLLVYEFMQKGSLEVHLFKRTRDIEAVLSWDNRLKIAIGVARALTFLHSLPKQIIHRDVKSSNILLDENYNAKLSGFGLAILGPTDGESYIETKVIGTYGYAAPEYVSTGNLYVKSDVYSFGVVLLEILTGLGAIDTNRSFPKQNLVDWAKPLLSHKRNLKTFMDAKINGQYSSKEALQTAKVTLKCLASDPKGRPSMKEVVDALEQIQAIKEYSKQTELTPTTKSTPSSQS</sequence>
<dbReference type="Gene3D" id="3.30.200.20">
    <property type="entry name" value="Phosphorylase Kinase, domain 1"/>
    <property type="match status" value="1"/>
</dbReference>
<keyword evidence="8 11" id="KW-0067">ATP-binding</keyword>
<dbReference type="InterPro" id="IPR050823">
    <property type="entry name" value="Plant_Ser_Thr_Prot_Kinase"/>
</dbReference>
<dbReference type="PANTHER" id="PTHR45621">
    <property type="entry name" value="OS01G0588500 PROTEIN-RELATED"/>
    <property type="match status" value="1"/>
</dbReference>
<comment type="catalytic activity">
    <reaction evidence="10">
        <text>L-seryl-[protein] + ATP = O-phospho-L-seryl-[protein] + ADP + H(+)</text>
        <dbReference type="Rhea" id="RHEA:17989"/>
        <dbReference type="Rhea" id="RHEA-COMP:9863"/>
        <dbReference type="Rhea" id="RHEA-COMP:11604"/>
        <dbReference type="ChEBI" id="CHEBI:15378"/>
        <dbReference type="ChEBI" id="CHEBI:29999"/>
        <dbReference type="ChEBI" id="CHEBI:30616"/>
        <dbReference type="ChEBI" id="CHEBI:83421"/>
        <dbReference type="ChEBI" id="CHEBI:456216"/>
        <dbReference type="EC" id="2.7.11.1"/>
    </reaction>
</comment>
<dbReference type="PROSITE" id="PS00108">
    <property type="entry name" value="PROTEIN_KINASE_ST"/>
    <property type="match status" value="1"/>
</dbReference>
<dbReference type="CDD" id="cd14066">
    <property type="entry name" value="STKc_IRAK"/>
    <property type="match status" value="1"/>
</dbReference>
<evidence type="ECO:0000256" key="1">
    <source>
        <dbReference type="ARBA" id="ARBA00004236"/>
    </source>
</evidence>
<evidence type="ECO:0000256" key="5">
    <source>
        <dbReference type="ARBA" id="ARBA00022679"/>
    </source>
</evidence>
<dbReference type="EMBL" id="PDCK01000040">
    <property type="protein sequence ID" value="PRQ47736.1"/>
    <property type="molecule type" value="Genomic_DNA"/>
</dbReference>
<dbReference type="Gramene" id="PRQ47736">
    <property type="protein sequence ID" value="PRQ47736"/>
    <property type="gene ID" value="RchiOBHm_Chr2g0102961"/>
</dbReference>
<feature type="region of interest" description="Disordered" evidence="12">
    <location>
        <begin position="196"/>
        <end position="233"/>
    </location>
</feature>
<keyword evidence="3" id="KW-1003">Cell membrane</keyword>
<evidence type="ECO:0000313" key="16">
    <source>
        <dbReference type="Proteomes" id="UP000238479"/>
    </source>
</evidence>
<evidence type="ECO:0000259" key="13">
    <source>
        <dbReference type="PROSITE" id="PS50011"/>
    </source>
</evidence>
<comment type="catalytic activity">
    <reaction evidence="9">
        <text>L-threonyl-[protein] + ATP = O-phospho-L-threonyl-[protein] + ADP + H(+)</text>
        <dbReference type="Rhea" id="RHEA:46608"/>
        <dbReference type="Rhea" id="RHEA-COMP:11060"/>
        <dbReference type="Rhea" id="RHEA-COMP:11605"/>
        <dbReference type="ChEBI" id="CHEBI:15378"/>
        <dbReference type="ChEBI" id="CHEBI:30013"/>
        <dbReference type="ChEBI" id="CHEBI:30616"/>
        <dbReference type="ChEBI" id="CHEBI:61977"/>
        <dbReference type="ChEBI" id="CHEBI:456216"/>
        <dbReference type="EC" id="2.7.11.1"/>
    </reaction>
</comment>
<evidence type="ECO:0000256" key="4">
    <source>
        <dbReference type="ARBA" id="ARBA00022527"/>
    </source>
</evidence>
<evidence type="ECO:0000256" key="10">
    <source>
        <dbReference type="ARBA" id="ARBA00048679"/>
    </source>
</evidence>
<keyword evidence="3" id="KW-0472">Membrane</keyword>
<evidence type="ECO:0000256" key="3">
    <source>
        <dbReference type="ARBA" id="ARBA00022475"/>
    </source>
</evidence>
<feature type="binding site" evidence="11">
    <location>
        <position position="294"/>
    </location>
    <ligand>
        <name>ATP</name>
        <dbReference type="ChEBI" id="CHEBI:30616"/>
    </ligand>
</feature>
<dbReference type="InterPro" id="IPR008808">
    <property type="entry name" value="Powdery_mildew-R_dom"/>
</dbReference>
<proteinExistence type="predicted"/>
<comment type="subcellular location">
    <subcellularLocation>
        <location evidence="1">Cell membrane</location>
    </subcellularLocation>
</comment>
<evidence type="ECO:0000256" key="12">
    <source>
        <dbReference type="SAM" id="MobiDB-lite"/>
    </source>
</evidence>
<keyword evidence="4" id="KW-0723">Serine/threonine-protein kinase</keyword>
<dbReference type="Pfam" id="PF05659">
    <property type="entry name" value="RPW8"/>
    <property type="match status" value="1"/>
</dbReference>
<keyword evidence="7 15" id="KW-0418">Kinase</keyword>
<organism evidence="15 16">
    <name type="scientific">Rosa chinensis</name>
    <name type="common">China rose</name>
    <dbReference type="NCBI Taxonomy" id="74649"/>
    <lineage>
        <taxon>Eukaryota</taxon>
        <taxon>Viridiplantae</taxon>
        <taxon>Streptophyta</taxon>
        <taxon>Embryophyta</taxon>
        <taxon>Tracheophyta</taxon>
        <taxon>Spermatophyta</taxon>
        <taxon>Magnoliopsida</taxon>
        <taxon>eudicotyledons</taxon>
        <taxon>Gunneridae</taxon>
        <taxon>Pentapetalae</taxon>
        <taxon>rosids</taxon>
        <taxon>fabids</taxon>
        <taxon>Rosales</taxon>
        <taxon>Rosaceae</taxon>
        <taxon>Rosoideae</taxon>
        <taxon>Rosoideae incertae sedis</taxon>
        <taxon>Rosa</taxon>
    </lineage>
</organism>
<dbReference type="InterPro" id="IPR000719">
    <property type="entry name" value="Prot_kinase_dom"/>
</dbReference>
<reference evidence="15 16" key="1">
    <citation type="journal article" date="2018" name="Nat. Genet.">
        <title>The Rosa genome provides new insights in the design of modern roses.</title>
        <authorList>
            <person name="Bendahmane M."/>
        </authorList>
    </citation>
    <scope>NUCLEOTIDE SEQUENCE [LARGE SCALE GENOMIC DNA]</scope>
    <source>
        <strain evidence="16">cv. Old Blush</strain>
    </source>
</reference>
<dbReference type="InterPro" id="IPR011009">
    <property type="entry name" value="Kinase-like_dom_sf"/>
</dbReference>
<keyword evidence="6 11" id="KW-0547">Nucleotide-binding</keyword>
<evidence type="ECO:0000256" key="7">
    <source>
        <dbReference type="ARBA" id="ARBA00022777"/>
    </source>
</evidence>
<dbReference type="EC" id="2.7.11.1" evidence="2"/>
<gene>
    <name evidence="15" type="ORF">RchiOBHm_Chr2g0102961</name>
</gene>
<dbReference type="InterPro" id="IPR017441">
    <property type="entry name" value="Protein_kinase_ATP_BS"/>
</dbReference>
<dbReference type="Proteomes" id="UP000238479">
    <property type="component" value="Chromosome 2"/>
</dbReference>
<protein>
    <recommendedName>
        <fullName evidence="2">non-specific serine/threonine protein kinase</fullName>
        <ecNumber evidence="2">2.7.11.1</ecNumber>
    </recommendedName>
</protein>
<dbReference type="AlphaFoldDB" id="A0A2P6RMS4"/>
<dbReference type="Pfam" id="PF07714">
    <property type="entry name" value="PK_Tyr_Ser-Thr"/>
    <property type="match status" value="1"/>
</dbReference>
<dbReference type="SMART" id="SM00220">
    <property type="entry name" value="S_TKc"/>
    <property type="match status" value="1"/>
</dbReference>
<comment type="caution">
    <text evidence="15">The sequence shown here is derived from an EMBL/GenBank/DDBJ whole genome shotgun (WGS) entry which is preliminary data.</text>
</comment>
<dbReference type="PROSITE" id="PS50011">
    <property type="entry name" value="PROTEIN_KINASE_DOM"/>
    <property type="match status" value="1"/>
</dbReference>
<evidence type="ECO:0000256" key="6">
    <source>
        <dbReference type="ARBA" id="ARBA00022741"/>
    </source>
</evidence>
<dbReference type="GO" id="GO:0004674">
    <property type="term" value="F:protein serine/threonine kinase activity"/>
    <property type="evidence" value="ECO:0007669"/>
    <property type="project" value="UniProtKB-KW"/>
</dbReference>
<dbReference type="InterPro" id="IPR001245">
    <property type="entry name" value="Ser-Thr/Tyr_kinase_cat_dom"/>
</dbReference>
<dbReference type="SUPFAM" id="SSF56112">
    <property type="entry name" value="Protein kinase-like (PK-like)"/>
    <property type="match status" value="1"/>
</dbReference>
<dbReference type="FunFam" id="3.30.200.20:FF:000228">
    <property type="entry name" value="Serine/threonine-protein kinase BIK1"/>
    <property type="match status" value="1"/>
</dbReference>
<dbReference type="STRING" id="74649.A0A2P6RMS4"/>
<evidence type="ECO:0000313" key="15">
    <source>
        <dbReference type="EMBL" id="PRQ47736.1"/>
    </source>
</evidence>
<dbReference type="Gene3D" id="1.10.510.10">
    <property type="entry name" value="Transferase(Phosphotransferase) domain 1"/>
    <property type="match status" value="1"/>
</dbReference>
<feature type="domain" description="Protein kinase" evidence="13">
    <location>
        <begin position="255"/>
        <end position="541"/>
    </location>
</feature>
<dbReference type="PROSITE" id="PS51153">
    <property type="entry name" value="RPW8"/>
    <property type="match status" value="1"/>
</dbReference>
<dbReference type="InterPro" id="IPR008271">
    <property type="entry name" value="Ser/Thr_kinase_AS"/>
</dbReference>
<dbReference type="FunFam" id="1.10.510.10:FF:000095">
    <property type="entry name" value="protein STRUBBELIG-RECEPTOR FAMILY 8"/>
    <property type="match status" value="1"/>
</dbReference>
<evidence type="ECO:0000256" key="8">
    <source>
        <dbReference type="ARBA" id="ARBA00022840"/>
    </source>
</evidence>
<dbReference type="GO" id="GO:0005886">
    <property type="term" value="C:plasma membrane"/>
    <property type="evidence" value="ECO:0007669"/>
    <property type="project" value="UniProtKB-SubCell"/>
</dbReference>
<dbReference type="GO" id="GO:0106310">
    <property type="term" value="F:protein serine kinase activity"/>
    <property type="evidence" value="ECO:0007669"/>
    <property type="project" value="RHEA"/>
</dbReference>
<dbReference type="GO" id="GO:0005524">
    <property type="term" value="F:ATP binding"/>
    <property type="evidence" value="ECO:0007669"/>
    <property type="project" value="UniProtKB-UniRule"/>
</dbReference>
<evidence type="ECO:0000256" key="2">
    <source>
        <dbReference type="ARBA" id="ARBA00012513"/>
    </source>
</evidence>
<name>A0A2P6RMS4_ROSCH</name>
<keyword evidence="5 15" id="KW-0808">Transferase</keyword>
<keyword evidence="16" id="KW-1185">Reference proteome</keyword>
<evidence type="ECO:0000259" key="14">
    <source>
        <dbReference type="PROSITE" id="PS51153"/>
    </source>
</evidence>